<dbReference type="PROSITE" id="PS51898">
    <property type="entry name" value="TYR_RECOMBINASE"/>
    <property type="match status" value="1"/>
</dbReference>
<proteinExistence type="predicted"/>
<sequence length="186" mass="21069">MRGKRPLSERQVKSLRKLVEGNELHELLLNLSVDLMLRGGDLLQLRVSDVLTESGTVKSEVKIKQQKTNKTTLSIPLSKNSINVIKKYIVGRDMDDFVFRSQFSHFTKRPLSIFQYSRIVKKWMGEHLGLDDVSSFSTHSLRKTKSSVIYQKTQSVEIVRRLLGQSSVTATSAYLGIEDSDALEVA</sequence>
<dbReference type="InterPro" id="IPR013762">
    <property type="entry name" value="Integrase-like_cat_sf"/>
</dbReference>
<dbReference type="InterPro" id="IPR050090">
    <property type="entry name" value="Tyrosine_recombinase_XerCD"/>
</dbReference>
<gene>
    <name evidence="3" type="ORF">METZ01_LOCUS290353</name>
</gene>
<protein>
    <recommendedName>
        <fullName evidence="2">Tyr recombinase domain-containing protein</fullName>
    </recommendedName>
</protein>
<dbReference type="PANTHER" id="PTHR30349">
    <property type="entry name" value="PHAGE INTEGRASE-RELATED"/>
    <property type="match status" value="1"/>
</dbReference>
<dbReference type="Pfam" id="PF00589">
    <property type="entry name" value="Phage_integrase"/>
    <property type="match status" value="1"/>
</dbReference>
<dbReference type="InterPro" id="IPR011010">
    <property type="entry name" value="DNA_brk_join_enz"/>
</dbReference>
<name>A0A382LLD0_9ZZZZ</name>
<keyword evidence="1" id="KW-0233">DNA recombination</keyword>
<organism evidence="3">
    <name type="scientific">marine metagenome</name>
    <dbReference type="NCBI Taxonomy" id="408172"/>
    <lineage>
        <taxon>unclassified sequences</taxon>
        <taxon>metagenomes</taxon>
        <taxon>ecological metagenomes</taxon>
    </lineage>
</organism>
<dbReference type="GO" id="GO:0006310">
    <property type="term" value="P:DNA recombination"/>
    <property type="evidence" value="ECO:0007669"/>
    <property type="project" value="UniProtKB-KW"/>
</dbReference>
<evidence type="ECO:0000313" key="3">
    <source>
        <dbReference type="EMBL" id="SVC37499.1"/>
    </source>
</evidence>
<dbReference type="PANTHER" id="PTHR30349:SF82">
    <property type="entry name" value="INTEGRASE_RECOMBINASE YOEC-RELATED"/>
    <property type="match status" value="1"/>
</dbReference>
<evidence type="ECO:0000259" key="2">
    <source>
        <dbReference type="PROSITE" id="PS51898"/>
    </source>
</evidence>
<dbReference type="AlphaFoldDB" id="A0A382LLD0"/>
<evidence type="ECO:0000256" key="1">
    <source>
        <dbReference type="ARBA" id="ARBA00023172"/>
    </source>
</evidence>
<dbReference type="GO" id="GO:0003677">
    <property type="term" value="F:DNA binding"/>
    <property type="evidence" value="ECO:0007669"/>
    <property type="project" value="InterPro"/>
</dbReference>
<feature type="non-terminal residue" evidence="3">
    <location>
        <position position="186"/>
    </location>
</feature>
<dbReference type="SUPFAM" id="SSF56349">
    <property type="entry name" value="DNA breaking-rejoining enzymes"/>
    <property type="match status" value="1"/>
</dbReference>
<accession>A0A382LLD0</accession>
<dbReference type="EMBL" id="UINC01087813">
    <property type="protein sequence ID" value="SVC37499.1"/>
    <property type="molecule type" value="Genomic_DNA"/>
</dbReference>
<reference evidence="3" key="1">
    <citation type="submission" date="2018-05" db="EMBL/GenBank/DDBJ databases">
        <authorList>
            <person name="Lanie J.A."/>
            <person name="Ng W.-L."/>
            <person name="Kazmierczak K.M."/>
            <person name="Andrzejewski T.M."/>
            <person name="Davidsen T.M."/>
            <person name="Wayne K.J."/>
            <person name="Tettelin H."/>
            <person name="Glass J.I."/>
            <person name="Rusch D."/>
            <person name="Podicherti R."/>
            <person name="Tsui H.-C.T."/>
            <person name="Winkler M.E."/>
        </authorList>
    </citation>
    <scope>NUCLEOTIDE SEQUENCE</scope>
</reference>
<dbReference type="Gene3D" id="1.10.443.10">
    <property type="entry name" value="Intergrase catalytic core"/>
    <property type="match status" value="1"/>
</dbReference>
<dbReference type="InterPro" id="IPR002104">
    <property type="entry name" value="Integrase_catalytic"/>
</dbReference>
<feature type="domain" description="Tyr recombinase" evidence="2">
    <location>
        <begin position="2"/>
        <end position="186"/>
    </location>
</feature>
<dbReference type="GO" id="GO:0015074">
    <property type="term" value="P:DNA integration"/>
    <property type="evidence" value="ECO:0007669"/>
    <property type="project" value="InterPro"/>
</dbReference>